<dbReference type="SUPFAM" id="SSF48403">
    <property type="entry name" value="Ankyrin repeat"/>
    <property type="match status" value="1"/>
</dbReference>
<dbReference type="OrthoDB" id="539213at2759"/>
<organism evidence="4">
    <name type="scientific">Gaeumannomyces tritici (strain R3-111a-1)</name>
    <name type="common">Wheat and barley take-all root rot fungus</name>
    <name type="synonym">Gaeumannomyces graminis var. tritici</name>
    <dbReference type="NCBI Taxonomy" id="644352"/>
    <lineage>
        <taxon>Eukaryota</taxon>
        <taxon>Fungi</taxon>
        <taxon>Dikarya</taxon>
        <taxon>Ascomycota</taxon>
        <taxon>Pezizomycotina</taxon>
        <taxon>Sordariomycetes</taxon>
        <taxon>Sordariomycetidae</taxon>
        <taxon>Magnaporthales</taxon>
        <taxon>Magnaporthaceae</taxon>
        <taxon>Gaeumannomyces</taxon>
    </lineage>
</organism>
<dbReference type="PRINTS" id="PR01415">
    <property type="entry name" value="ANKYRIN"/>
</dbReference>
<dbReference type="PROSITE" id="PS50088">
    <property type="entry name" value="ANK_REPEAT"/>
    <property type="match status" value="1"/>
</dbReference>
<reference evidence="5" key="4">
    <citation type="journal article" date="2015" name="G3 (Bethesda)">
        <title>Genome sequences of three phytopathogenic species of the Magnaporthaceae family of fungi.</title>
        <authorList>
            <person name="Okagaki L.H."/>
            <person name="Nunes C.C."/>
            <person name="Sailsbery J."/>
            <person name="Clay B."/>
            <person name="Brown D."/>
            <person name="John T."/>
            <person name="Oh Y."/>
            <person name="Young N."/>
            <person name="Fitzgerald M."/>
            <person name="Haas B.J."/>
            <person name="Zeng Q."/>
            <person name="Young S."/>
            <person name="Adiconis X."/>
            <person name="Fan L."/>
            <person name="Levin J.Z."/>
            <person name="Mitchell T.K."/>
            <person name="Okubara P.A."/>
            <person name="Farman M.L."/>
            <person name="Kohn L.M."/>
            <person name="Birren B."/>
            <person name="Ma L.-J."/>
            <person name="Dean R.A."/>
        </authorList>
    </citation>
    <scope>NUCLEOTIDE SEQUENCE</scope>
    <source>
        <strain evidence="5">R3-111a-1</strain>
    </source>
</reference>
<dbReference type="AlphaFoldDB" id="J3PFK7"/>
<evidence type="ECO:0000256" key="3">
    <source>
        <dbReference type="PROSITE-ProRule" id="PRU00023"/>
    </source>
</evidence>
<dbReference type="STRING" id="644352.J3PFK7"/>
<dbReference type="GeneID" id="20352740"/>
<sequence length="398" mass="43174">MEVLIASCVSLSKGVATAFVNICELTQSIQDAPVDVHNLVLDVMAANDVLRWLQGSPVVVKGQHGSLVKNLEGAWSCLRSLKLLAVQHEQRMQLNKARGVVAFLWQKKDIEKQRRDLNKRVVWIERLMRTKDPHATYRVPSDPSGLPNRPKLTSLESLWRRLHLKESRQLVAAAKAGHLEQVKSSLKAGACIDYQSFSDKLEGKTALHMAVEHGHAAVVQFLLGNGASPNEHVMSPSSETALHLAVAGDHGGILRLLLDVRHVLDLNAADGGGLPALLRCWDEHLMMALLAAGADPTCKGPGSSTALHRAAGQGWAGAVRDLVAREGVKTGARDGDGYTPLEWARRAHREGRCSSRALKAVTRELAAAGADPRAGGVTRVWAWLRIKRSSAFKSPSGR</sequence>
<keyword evidence="6" id="KW-1185">Reference proteome</keyword>
<evidence type="ECO:0000313" key="4">
    <source>
        <dbReference type="EMBL" id="EJT70109.1"/>
    </source>
</evidence>
<reference evidence="4" key="2">
    <citation type="submission" date="2010-07" db="EMBL/GenBank/DDBJ databases">
        <authorList>
            <consortium name="The Broad Institute Genome Sequencing Platform"/>
            <consortium name="Broad Institute Genome Sequencing Center for Infectious Disease"/>
            <person name="Ma L.-J."/>
            <person name="Dead R."/>
            <person name="Young S."/>
            <person name="Zeng Q."/>
            <person name="Koehrsen M."/>
            <person name="Alvarado L."/>
            <person name="Berlin A."/>
            <person name="Chapman S.B."/>
            <person name="Chen Z."/>
            <person name="Freedman E."/>
            <person name="Gellesch M."/>
            <person name="Goldberg J."/>
            <person name="Griggs A."/>
            <person name="Gujja S."/>
            <person name="Heilman E.R."/>
            <person name="Heiman D."/>
            <person name="Hepburn T."/>
            <person name="Howarth C."/>
            <person name="Jen D."/>
            <person name="Larson L."/>
            <person name="Mehta T."/>
            <person name="Neiman D."/>
            <person name="Pearson M."/>
            <person name="Roberts A."/>
            <person name="Saif S."/>
            <person name="Shea T."/>
            <person name="Shenoy N."/>
            <person name="Sisk P."/>
            <person name="Stolte C."/>
            <person name="Sykes S."/>
            <person name="Walk T."/>
            <person name="White J."/>
            <person name="Yandava C."/>
            <person name="Haas B."/>
            <person name="Nusbaum C."/>
            <person name="Birren B."/>
        </authorList>
    </citation>
    <scope>NUCLEOTIDE SEQUENCE</scope>
    <source>
        <strain evidence="4">R3-111a-1</strain>
    </source>
</reference>
<accession>J3PFK7</accession>
<dbReference type="Gene3D" id="1.25.40.20">
    <property type="entry name" value="Ankyrin repeat-containing domain"/>
    <property type="match status" value="1"/>
</dbReference>
<feature type="repeat" description="ANK" evidence="3">
    <location>
        <begin position="202"/>
        <end position="230"/>
    </location>
</feature>
<gene>
    <name evidence="5" type="primary">20352740</name>
    <name evidence="4" type="ORF">GGTG_12282</name>
</gene>
<dbReference type="eggNOG" id="KOG4177">
    <property type="taxonomic scope" value="Eukaryota"/>
</dbReference>
<dbReference type="SMART" id="SM00248">
    <property type="entry name" value="ANK"/>
    <property type="match status" value="3"/>
</dbReference>
<dbReference type="InterPro" id="IPR002110">
    <property type="entry name" value="Ankyrin_rpt"/>
</dbReference>
<proteinExistence type="predicted"/>
<reference evidence="6" key="1">
    <citation type="submission" date="2010-07" db="EMBL/GenBank/DDBJ databases">
        <title>The genome sequence of Gaeumannomyces graminis var. tritici strain R3-111a-1.</title>
        <authorList>
            <consortium name="The Broad Institute Genome Sequencing Platform"/>
            <person name="Ma L.-J."/>
            <person name="Dead R."/>
            <person name="Young S."/>
            <person name="Zeng Q."/>
            <person name="Koehrsen M."/>
            <person name="Alvarado L."/>
            <person name="Berlin A."/>
            <person name="Chapman S.B."/>
            <person name="Chen Z."/>
            <person name="Freedman E."/>
            <person name="Gellesch M."/>
            <person name="Goldberg J."/>
            <person name="Griggs A."/>
            <person name="Gujja S."/>
            <person name="Heilman E.R."/>
            <person name="Heiman D."/>
            <person name="Hepburn T."/>
            <person name="Howarth C."/>
            <person name="Jen D."/>
            <person name="Larson L."/>
            <person name="Mehta T."/>
            <person name="Neiman D."/>
            <person name="Pearson M."/>
            <person name="Roberts A."/>
            <person name="Saif S."/>
            <person name="Shea T."/>
            <person name="Shenoy N."/>
            <person name="Sisk P."/>
            <person name="Stolte C."/>
            <person name="Sykes S."/>
            <person name="Walk T."/>
            <person name="White J."/>
            <person name="Yandava C."/>
            <person name="Haas B."/>
            <person name="Nusbaum C."/>
            <person name="Birren B."/>
        </authorList>
    </citation>
    <scope>NUCLEOTIDE SEQUENCE [LARGE SCALE GENOMIC DNA]</scope>
    <source>
        <strain evidence="6">R3-111a-1</strain>
    </source>
</reference>
<reference evidence="5" key="5">
    <citation type="submission" date="2018-04" db="UniProtKB">
        <authorList>
            <consortium name="EnsemblFungi"/>
        </authorList>
    </citation>
    <scope>IDENTIFICATION</scope>
    <source>
        <strain evidence="5">R3-111a-1</strain>
    </source>
</reference>
<dbReference type="HOGENOM" id="CLU_037651_0_0_1"/>
<reference evidence="4" key="3">
    <citation type="submission" date="2010-09" db="EMBL/GenBank/DDBJ databases">
        <title>Annotation of Gaeumannomyces graminis var. tritici R3-111a-1.</title>
        <authorList>
            <consortium name="The Broad Institute Genome Sequencing Platform"/>
            <person name="Ma L.-J."/>
            <person name="Dead R."/>
            <person name="Young S.K."/>
            <person name="Zeng Q."/>
            <person name="Gargeya S."/>
            <person name="Fitzgerald M."/>
            <person name="Haas B."/>
            <person name="Abouelleil A."/>
            <person name="Alvarado L."/>
            <person name="Arachchi H.M."/>
            <person name="Berlin A."/>
            <person name="Brown A."/>
            <person name="Chapman S.B."/>
            <person name="Chen Z."/>
            <person name="Dunbar C."/>
            <person name="Freedman E."/>
            <person name="Gearin G."/>
            <person name="Gellesch M."/>
            <person name="Goldberg J."/>
            <person name="Griggs A."/>
            <person name="Gujja S."/>
            <person name="Heiman D."/>
            <person name="Howarth C."/>
            <person name="Larson L."/>
            <person name="Lui A."/>
            <person name="MacDonald P.J.P."/>
            <person name="Mehta T."/>
            <person name="Montmayeur A."/>
            <person name="Murphy C."/>
            <person name="Neiman D."/>
            <person name="Pearson M."/>
            <person name="Priest M."/>
            <person name="Roberts A."/>
            <person name="Saif S."/>
            <person name="Shea T."/>
            <person name="Shenoy N."/>
            <person name="Sisk P."/>
            <person name="Stolte C."/>
            <person name="Sykes S."/>
            <person name="Yandava C."/>
            <person name="Wortman J."/>
            <person name="Nusbaum C."/>
            <person name="Birren B."/>
        </authorList>
    </citation>
    <scope>NUCLEOTIDE SEQUENCE</scope>
    <source>
        <strain evidence="4">R3-111a-1</strain>
    </source>
</reference>
<dbReference type="Pfam" id="PF12796">
    <property type="entry name" value="Ank_2"/>
    <property type="match status" value="1"/>
</dbReference>
<keyword evidence="2 3" id="KW-0040">ANK repeat</keyword>
<evidence type="ECO:0000313" key="6">
    <source>
        <dbReference type="Proteomes" id="UP000006039"/>
    </source>
</evidence>
<dbReference type="InterPro" id="IPR036770">
    <property type="entry name" value="Ankyrin_rpt-contain_sf"/>
</dbReference>
<evidence type="ECO:0000256" key="2">
    <source>
        <dbReference type="ARBA" id="ARBA00023043"/>
    </source>
</evidence>
<keyword evidence="1" id="KW-0677">Repeat</keyword>
<evidence type="ECO:0000313" key="5">
    <source>
        <dbReference type="EnsemblFungi" id="EJT70109"/>
    </source>
</evidence>
<dbReference type="EMBL" id="GL385402">
    <property type="protein sequence ID" value="EJT70109.1"/>
    <property type="molecule type" value="Genomic_DNA"/>
</dbReference>
<dbReference type="VEuPathDB" id="FungiDB:GGTG_12282"/>
<evidence type="ECO:0000256" key="1">
    <source>
        <dbReference type="ARBA" id="ARBA00022737"/>
    </source>
</evidence>
<dbReference type="EnsemblFungi" id="EJT70109">
    <property type="protein sequence ID" value="EJT70109"/>
    <property type="gene ID" value="GGTG_12282"/>
</dbReference>
<name>J3PFK7_GAET3</name>
<dbReference type="PANTHER" id="PTHR24198">
    <property type="entry name" value="ANKYRIN REPEAT AND PROTEIN KINASE DOMAIN-CONTAINING PROTEIN"/>
    <property type="match status" value="1"/>
</dbReference>
<dbReference type="RefSeq" id="XP_009228443.1">
    <property type="nucleotide sequence ID" value="XM_009230179.1"/>
</dbReference>
<dbReference type="Proteomes" id="UP000006039">
    <property type="component" value="Unassembled WGS sequence"/>
</dbReference>
<dbReference type="PANTHER" id="PTHR24198:SF165">
    <property type="entry name" value="ANKYRIN REPEAT-CONTAINING PROTEIN-RELATED"/>
    <property type="match status" value="1"/>
</dbReference>
<protein>
    <submittedName>
        <fullName evidence="4 5">Uncharacterized protein</fullName>
    </submittedName>
</protein>
<dbReference type="PROSITE" id="PS50297">
    <property type="entry name" value="ANK_REP_REGION"/>
    <property type="match status" value="1"/>
</dbReference>